<name>A0AA38M4W3_9CUCU</name>
<gene>
    <name evidence="1" type="ORF">Zmor_026865</name>
</gene>
<comment type="caution">
    <text evidence="1">The sequence shown here is derived from an EMBL/GenBank/DDBJ whole genome shotgun (WGS) entry which is preliminary data.</text>
</comment>
<evidence type="ECO:0000313" key="2">
    <source>
        <dbReference type="Proteomes" id="UP001168821"/>
    </source>
</evidence>
<protein>
    <submittedName>
        <fullName evidence="1">Uncharacterized protein</fullName>
    </submittedName>
</protein>
<keyword evidence="2" id="KW-1185">Reference proteome</keyword>
<dbReference type="EMBL" id="JALNTZ010000008">
    <property type="protein sequence ID" value="KAJ3644195.1"/>
    <property type="molecule type" value="Genomic_DNA"/>
</dbReference>
<dbReference type="Proteomes" id="UP001168821">
    <property type="component" value="Unassembled WGS sequence"/>
</dbReference>
<reference evidence="1" key="1">
    <citation type="journal article" date="2023" name="G3 (Bethesda)">
        <title>Whole genome assemblies of Zophobas morio and Tenebrio molitor.</title>
        <authorList>
            <person name="Kaur S."/>
            <person name="Stinson S.A."/>
            <person name="diCenzo G.C."/>
        </authorList>
    </citation>
    <scope>NUCLEOTIDE SEQUENCE</scope>
    <source>
        <strain evidence="1">QUZm001</strain>
    </source>
</reference>
<proteinExistence type="predicted"/>
<evidence type="ECO:0000313" key="1">
    <source>
        <dbReference type="EMBL" id="KAJ3644195.1"/>
    </source>
</evidence>
<dbReference type="AlphaFoldDB" id="A0AA38M4W3"/>
<sequence>MSSWVQNDEENRKYKVKLEEQLARTMGANGSAVETRWQSIKEAIKEAERQIPQEGLVKKATSFDEECRKEMQKKSAAAFIDIGKRI</sequence>
<accession>A0AA38M4W3</accession>
<organism evidence="1 2">
    <name type="scientific">Zophobas morio</name>
    <dbReference type="NCBI Taxonomy" id="2755281"/>
    <lineage>
        <taxon>Eukaryota</taxon>
        <taxon>Metazoa</taxon>
        <taxon>Ecdysozoa</taxon>
        <taxon>Arthropoda</taxon>
        <taxon>Hexapoda</taxon>
        <taxon>Insecta</taxon>
        <taxon>Pterygota</taxon>
        <taxon>Neoptera</taxon>
        <taxon>Endopterygota</taxon>
        <taxon>Coleoptera</taxon>
        <taxon>Polyphaga</taxon>
        <taxon>Cucujiformia</taxon>
        <taxon>Tenebrionidae</taxon>
        <taxon>Zophobas</taxon>
    </lineage>
</organism>